<keyword evidence="2" id="KW-1185">Reference proteome</keyword>
<evidence type="ECO:0000313" key="2">
    <source>
        <dbReference type="Proteomes" id="UP000188605"/>
    </source>
</evidence>
<sequence>MRIGDMKNKEVINLADGSRLGYICDVDIDWVQGKIKQVIIPGPGKMMGLFGKDFEYCVPWENIKKIGEDLILVEMSNEIGMSGIGVSRNFTQH</sequence>
<protein>
    <submittedName>
        <fullName evidence="1">Uncharacterized protein</fullName>
    </submittedName>
</protein>
<organism evidence="1 2">
    <name type="scientific">Candidatus Epulonipiscium fishelsonii</name>
    <dbReference type="NCBI Taxonomy" id="77094"/>
    <lineage>
        <taxon>Bacteria</taxon>
        <taxon>Bacillati</taxon>
        <taxon>Bacillota</taxon>
        <taxon>Clostridia</taxon>
        <taxon>Lachnospirales</taxon>
        <taxon>Lachnospiraceae</taxon>
        <taxon>Candidatus Epulonipiscium</taxon>
    </lineage>
</organism>
<name>A0ACC8X9T3_9FIRM</name>
<proteinExistence type="predicted"/>
<reference evidence="1" key="1">
    <citation type="submission" date="2016-08" db="EMBL/GenBank/DDBJ databases">
        <authorList>
            <person name="Ngugi D.K."/>
            <person name="Miyake S."/>
            <person name="Stingl U."/>
        </authorList>
    </citation>
    <scope>NUCLEOTIDE SEQUENCE</scope>
    <source>
        <strain evidence="1">SCG-B11WGA-EpuloA1</strain>
    </source>
</reference>
<evidence type="ECO:0000313" key="1">
    <source>
        <dbReference type="EMBL" id="ONI39059.1"/>
    </source>
</evidence>
<comment type="caution">
    <text evidence="1">The sequence shown here is derived from an EMBL/GenBank/DDBJ whole genome shotgun (WGS) entry which is preliminary data.</text>
</comment>
<gene>
    <name evidence="1" type="ORF">AN396_09305</name>
</gene>
<dbReference type="EMBL" id="LJDB01000073">
    <property type="protein sequence ID" value="ONI39059.1"/>
    <property type="molecule type" value="Genomic_DNA"/>
</dbReference>
<accession>A0ACC8X9T3</accession>
<dbReference type="Proteomes" id="UP000188605">
    <property type="component" value="Unassembled WGS sequence"/>
</dbReference>